<name>A0A1M5T710_9CLOT</name>
<dbReference type="OrthoDB" id="6430772at2"/>
<dbReference type="STRING" id="1121316.SAMN02745207_01230"/>
<evidence type="ECO:0000256" key="2">
    <source>
        <dbReference type="PROSITE-ProRule" id="PRU00335"/>
    </source>
</evidence>
<organism evidence="4 5">
    <name type="scientific">Clostridium grantii DSM 8605</name>
    <dbReference type="NCBI Taxonomy" id="1121316"/>
    <lineage>
        <taxon>Bacteria</taxon>
        <taxon>Bacillati</taxon>
        <taxon>Bacillota</taxon>
        <taxon>Clostridia</taxon>
        <taxon>Eubacteriales</taxon>
        <taxon>Clostridiaceae</taxon>
        <taxon>Clostridium</taxon>
    </lineage>
</organism>
<dbReference type="AlphaFoldDB" id="A0A1M5T710"/>
<evidence type="ECO:0000259" key="3">
    <source>
        <dbReference type="PROSITE" id="PS50977"/>
    </source>
</evidence>
<dbReference type="EMBL" id="FQXM01000005">
    <property type="protein sequence ID" value="SHH46468.1"/>
    <property type="molecule type" value="Genomic_DNA"/>
</dbReference>
<dbReference type="PRINTS" id="PR00455">
    <property type="entry name" value="HTHTETR"/>
</dbReference>
<reference evidence="4 5" key="1">
    <citation type="submission" date="2016-11" db="EMBL/GenBank/DDBJ databases">
        <authorList>
            <person name="Jaros S."/>
            <person name="Januszkiewicz K."/>
            <person name="Wedrychowicz H."/>
        </authorList>
    </citation>
    <scope>NUCLEOTIDE SEQUENCE [LARGE SCALE GENOMIC DNA]</scope>
    <source>
        <strain evidence="4 5">DSM 8605</strain>
    </source>
</reference>
<feature type="DNA-binding region" description="H-T-H motif" evidence="2">
    <location>
        <begin position="26"/>
        <end position="45"/>
    </location>
</feature>
<dbReference type="Proteomes" id="UP000184447">
    <property type="component" value="Unassembled WGS sequence"/>
</dbReference>
<gene>
    <name evidence="4" type="ORF">SAMN02745207_01230</name>
</gene>
<protein>
    <submittedName>
        <fullName evidence="4">Transcriptional regulator, TetR family</fullName>
    </submittedName>
</protein>
<evidence type="ECO:0000313" key="4">
    <source>
        <dbReference type="EMBL" id="SHH46468.1"/>
    </source>
</evidence>
<dbReference type="RefSeq" id="WP_073337551.1">
    <property type="nucleotide sequence ID" value="NZ_FQXM01000005.1"/>
</dbReference>
<keyword evidence="1 2" id="KW-0238">DNA-binding</keyword>
<keyword evidence="5" id="KW-1185">Reference proteome</keyword>
<dbReference type="SUPFAM" id="SSF46689">
    <property type="entry name" value="Homeodomain-like"/>
    <property type="match status" value="1"/>
</dbReference>
<dbReference type="Gene3D" id="1.10.357.10">
    <property type="entry name" value="Tetracycline Repressor, domain 2"/>
    <property type="match status" value="1"/>
</dbReference>
<dbReference type="InterPro" id="IPR009057">
    <property type="entry name" value="Homeodomain-like_sf"/>
</dbReference>
<evidence type="ECO:0000256" key="1">
    <source>
        <dbReference type="ARBA" id="ARBA00023125"/>
    </source>
</evidence>
<dbReference type="InterPro" id="IPR050624">
    <property type="entry name" value="HTH-type_Tx_Regulator"/>
</dbReference>
<dbReference type="InterPro" id="IPR001647">
    <property type="entry name" value="HTH_TetR"/>
</dbReference>
<dbReference type="GO" id="GO:0003677">
    <property type="term" value="F:DNA binding"/>
    <property type="evidence" value="ECO:0007669"/>
    <property type="project" value="UniProtKB-UniRule"/>
</dbReference>
<sequence length="203" mass="23176">MAVDGKERIVQATKKVIARSGITGATMRAIAQEAGLSTGAIYHYYKSKEEILYEIMDTSLSETVRVEEERRINNYTTEHLIDIIAERIGDRFRKKEENTLQFHLSKEGILGDEAIKAKFHKKYEEWIRNTEDLLGVLYSKKSPKQMKAVCSLLIGAIDGVVMQLLLESNQAEIEDITEVYKELLKVGIPNFLDHLNELEKDSK</sequence>
<dbReference type="PANTHER" id="PTHR43479">
    <property type="entry name" value="ACREF/ENVCD OPERON REPRESSOR-RELATED"/>
    <property type="match status" value="1"/>
</dbReference>
<dbReference type="PROSITE" id="PS50977">
    <property type="entry name" value="HTH_TETR_2"/>
    <property type="match status" value="1"/>
</dbReference>
<dbReference type="Pfam" id="PF00440">
    <property type="entry name" value="TetR_N"/>
    <property type="match status" value="1"/>
</dbReference>
<accession>A0A1M5T710</accession>
<feature type="domain" description="HTH tetR-type" evidence="3">
    <location>
        <begin position="3"/>
        <end position="63"/>
    </location>
</feature>
<proteinExistence type="predicted"/>
<dbReference type="PANTHER" id="PTHR43479:SF11">
    <property type="entry name" value="ACREF_ENVCD OPERON REPRESSOR-RELATED"/>
    <property type="match status" value="1"/>
</dbReference>
<evidence type="ECO:0000313" key="5">
    <source>
        <dbReference type="Proteomes" id="UP000184447"/>
    </source>
</evidence>